<proteinExistence type="predicted"/>
<sequence length="200" mass="21472">MSPHSASSALNIHWNIPATISDKSQWYYQGQEPSSNWFAQPTHNAAISSAGLGSSSLASHGCPTSCPPLPTPTWGTCTTMQDEGSCCPSIACVGEPISFVPPELESNNDANNTVCADFIIPCPDECPETCSYPQDVLCPFQHQPVCPPKEVAAVANDSESREILEPVLTSTPSAHIETTTVTEYVQTSSTTVCPMIMYMW</sequence>
<reference evidence="1 2" key="1">
    <citation type="submission" date="2023-03" db="EMBL/GenBank/DDBJ databases">
        <title>Genome sequence of Lichtheimia ornata CBS 291.66.</title>
        <authorList>
            <person name="Mohabir J.T."/>
            <person name="Shea T.P."/>
            <person name="Kurbessoian T."/>
            <person name="Berby B."/>
            <person name="Fontaine J."/>
            <person name="Livny J."/>
            <person name="Gnirke A."/>
            <person name="Stajich J.E."/>
            <person name="Cuomo C.A."/>
        </authorList>
    </citation>
    <scope>NUCLEOTIDE SEQUENCE [LARGE SCALE GENOMIC DNA]</scope>
    <source>
        <strain evidence="1">CBS 291.66</strain>
    </source>
</reference>
<evidence type="ECO:0000313" key="2">
    <source>
        <dbReference type="Proteomes" id="UP001234581"/>
    </source>
</evidence>
<protein>
    <submittedName>
        <fullName evidence="1">Uncharacterized protein</fullName>
    </submittedName>
</protein>
<dbReference type="RefSeq" id="XP_058340584.1">
    <property type="nucleotide sequence ID" value="XM_058488559.1"/>
</dbReference>
<dbReference type="Proteomes" id="UP001234581">
    <property type="component" value="Unassembled WGS sequence"/>
</dbReference>
<organism evidence="1 2">
    <name type="scientific">Lichtheimia ornata</name>
    <dbReference type="NCBI Taxonomy" id="688661"/>
    <lineage>
        <taxon>Eukaryota</taxon>
        <taxon>Fungi</taxon>
        <taxon>Fungi incertae sedis</taxon>
        <taxon>Mucoromycota</taxon>
        <taxon>Mucoromycotina</taxon>
        <taxon>Mucoromycetes</taxon>
        <taxon>Mucorales</taxon>
        <taxon>Lichtheimiaceae</taxon>
        <taxon>Lichtheimia</taxon>
    </lineage>
</organism>
<name>A0AAD7XWR8_9FUNG</name>
<comment type="caution">
    <text evidence="1">The sequence shown here is derived from an EMBL/GenBank/DDBJ whole genome shotgun (WGS) entry which is preliminary data.</text>
</comment>
<gene>
    <name evidence="1" type="ORF">O0I10_008556</name>
</gene>
<accession>A0AAD7XWR8</accession>
<evidence type="ECO:0000313" key="1">
    <source>
        <dbReference type="EMBL" id="KAJ8655671.1"/>
    </source>
</evidence>
<dbReference type="EMBL" id="JARTCD010000046">
    <property type="protein sequence ID" value="KAJ8655671.1"/>
    <property type="molecule type" value="Genomic_DNA"/>
</dbReference>
<keyword evidence="2" id="KW-1185">Reference proteome</keyword>
<dbReference type="GeneID" id="83215963"/>
<dbReference type="AlphaFoldDB" id="A0AAD7XWR8"/>